<evidence type="ECO:0000256" key="15">
    <source>
        <dbReference type="SAM" id="Phobius"/>
    </source>
</evidence>
<dbReference type="AlphaFoldDB" id="A0A7R7I0S6"/>
<dbReference type="InterPro" id="IPR036950">
    <property type="entry name" value="PBP_transglycosylase"/>
</dbReference>
<dbReference type="InterPro" id="IPR012338">
    <property type="entry name" value="Beta-lactam/transpept-like"/>
</dbReference>
<feature type="transmembrane region" description="Helical" evidence="15">
    <location>
        <begin position="50"/>
        <end position="72"/>
    </location>
</feature>
<keyword evidence="4" id="KW-0645">Protease</keyword>
<name>A0A7R7I0S6_9ACTN</name>
<proteinExistence type="inferred from homology"/>
<evidence type="ECO:0000256" key="14">
    <source>
        <dbReference type="SAM" id="MobiDB-lite"/>
    </source>
</evidence>
<dbReference type="Gene3D" id="3.40.710.10">
    <property type="entry name" value="DD-peptidase/beta-lactamase superfamily"/>
    <property type="match status" value="1"/>
</dbReference>
<evidence type="ECO:0000256" key="3">
    <source>
        <dbReference type="ARBA" id="ARBA00022645"/>
    </source>
</evidence>
<keyword evidence="15" id="KW-1133">Transmembrane helix</keyword>
<evidence type="ECO:0000256" key="13">
    <source>
        <dbReference type="ARBA" id="ARBA00049902"/>
    </source>
</evidence>
<evidence type="ECO:0000313" key="18">
    <source>
        <dbReference type="EMBL" id="BCJ38916.1"/>
    </source>
</evidence>
<feature type="region of interest" description="Disordered" evidence="14">
    <location>
        <begin position="720"/>
        <end position="804"/>
    </location>
</feature>
<evidence type="ECO:0000256" key="4">
    <source>
        <dbReference type="ARBA" id="ARBA00022670"/>
    </source>
</evidence>
<feature type="region of interest" description="Disordered" evidence="14">
    <location>
        <begin position="626"/>
        <end position="646"/>
    </location>
</feature>
<dbReference type="GO" id="GO:0008955">
    <property type="term" value="F:peptidoglycan glycosyltransferase activity"/>
    <property type="evidence" value="ECO:0007669"/>
    <property type="project" value="UniProtKB-EC"/>
</dbReference>
<reference evidence="18 19" key="1">
    <citation type="submission" date="2020-08" db="EMBL/GenBank/DDBJ databases">
        <title>Whole genome shotgun sequence of Actinocatenispora thailandica NBRC 105041.</title>
        <authorList>
            <person name="Komaki H."/>
            <person name="Tamura T."/>
        </authorList>
    </citation>
    <scope>NUCLEOTIDE SEQUENCE [LARGE SCALE GENOMIC DNA]</scope>
    <source>
        <strain evidence="18 19">NBRC 105041</strain>
    </source>
</reference>
<comment type="similarity">
    <text evidence="2">In the N-terminal section; belongs to the glycosyltransferase 51 family.</text>
</comment>
<feature type="compositionally biased region" description="Basic and acidic residues" evidence="14">
    <location>
        <begin position="27"/>
        <end position="39"/>
    </location>
</feature>
<dbReference type="Proteomes" id="UP000611640">
    <property type="component" value="Chromosome"/>
</dbReference>
<evidence type="ECO:0000259" key="16">
    <source>
        <dbReference type="Pfam" id="PF00905"/>
    </source>
</evidence>
<keyword evidence="6" id="KW-0808">Transferase</keyword>
<evidence type="ECO:0000256" key="5">
    <source>
        <dbReference type="ARBA" id="ARBA00022676"/>
    </source>
</evidence>
<evidence type="ECO:0000256" key="6">
    <source>
        <dbReference type="ARBA" id="ARBA00022679"/>
    </source>
</evidence>
<dbReference type="GO" id="GO:0009252">
    <property type="term" value="P:peptidoglycan biosynthetic process"/>
    <property type="evidence" value="ECO:0007669"/>
    <property type="project" value="UniProtKB-KW"/>
</dbReference>
<dbReference type="GO" id="GO:0030288">
    <property type="term" value="C:outer membrane-bounded periplasmic space"/>
    <property type="evidence" value="ECO:0007669"/>
    <property type="project" value="TreeGrafter"/>
</dbReference>
<evidence type="ECO:0000256" key="10">
    <source>
        <dbReference type="ARBA" id="ARBA00023268"/>
    </source>
</evidence>
<dbReference type="Pfam" id="PF00905">
    <property type="entry name" value="Transpeptidase"/>
    <property type="match status" value="1"/>
</dbReference>
<dbReference type="RefSeq" id="WP_203964873.1">
    <property type="nucleotide sequence ID" value="NZ_AP023355.1"/>
</dbReference>
<keyword evidence="8" id="KW-0133">Cell shape</keyword>
<dbReference type="InterPro" id="IPR001264">
    <property type="entry name" value="Glyco_trans_51"/>
</dbReference>
<evidence type="ECO:0000256" key="9">
    <source>
        <dbReference type="ARBA" id="ARBA00022984"/>
    </source>
</evidence>
<evidence type="ECO:0000256" key="12">
    <source>
        <dbReference type="ARBA" id="ARBA00034000"/>
    </source>
</evidence>
<evidence type="ECO:0000256" key="8">
    <source>
        <dbReference type="ARBA" id="ARBA00022960"/>
    </source>
</evidence>
<dbReference type="EMBL" id="AP023355">
    <property type="protein sequence ID" value="BCJ38916.1"/>
    <property type="molecule type" value="Genomic_DNA"/>
</dbReference>
<gene>
    <name evidence="18" type="primary">ponA1_2</name>
    <name evidence="18" type="ORF">Athai_64190</name>
</gene>
<dbReference type="Pfam" id="PF00912">
    <property type="entry name" value="Transgly"/>
    <property type="match status" value="1"/>
</dbReference>
<dbReference type="GO" id="GO:0008658">
    <property type="term" value="F:penicillin binding"/>
    <property type="evidence" value="ECO:0007669"/>
    <property type="project" value="InterPro"/>
</dbReference>
<evidence type="ECO:0000313" key="19">
    <source>
        <dbReference type="Proteomes" id="UP000611640"/>
    </source>
</evidence>
<sequence length="804" mass="86531">MGRASVRPAGPDGPSDFFGDDGSPLSRAEERRRSRETPRAAKKRRRRRRIIAGVAVLLLLTGIGTIGGAFYFTNVTLPGQLPTPQASTFYYDDGKTPMARLGASDSNRHVVDIDKVPERVQYAVVAAEDKTFFTNSGVDFKGTVRALWNNVTGGDTQGASTITQQYAKLSEDANTAADRTYTQKLKEAVVAIKLDQKYSKKQILGFYLNAVYFGRGAYGIQAAAQVYYHKDISKLTTEEAAVLASVIKDPSQDDPAVDKKLAQARWEYTLRQMTKLGKYHKTVSLANYPMPDKPKANTGASFGLDKPTGFVVTQVINELARNRTLSDASTYHKAREETKQKLETGGYKIVTTINKKAEDDAISSAHEVMNGDQEDKDAQKKNHHRLATSLVSVQPGTGKVIAYYGGDDGTGFDMAANPHQPGSSFKVYALALAINNGISVKSLWNGDESEKFDDRGGDGKVHNSDGEHCNDGGMDAQGHELCTLWKATAMSLNTVFYALTQKEGKDKVLQLAHDAGINSITSDGSNGKPAKTFDLNTTSAQDVVAQGGLGNEIGFGQYPVTALDHANGYATLANKGVYTTEHFVTKLTDSHGATVDLPKVKHRRVISASAAADLDWVLQKVATNEKQKIDPPRQQANKTGTWEWPNKDNVNANSHAWMCGYVPQLATVVWIGRKKGDGPIYNMWGAPMYGSEYPSFIWKAFMTKVLPDLNMPAENFPTPVFGGSETAGQVASSSPSPSPTPKNHNPHPTGHPTGTATPPGWPPGTGTPTGGASSPTCNKWDPTCQTGGPGNGNNPAGNNVAPAG</sequence>
<organism evidence="18 19">
    <name type="scientific">Actinocatenispora thailandica</name>
    <dbReference type="NCBI Taxonomy" id="227318"/>
    <lineage>
        <taxon>Bacteria</taxon>
        <taxon>Bacillati</taxon>
        <taxon>Actinomycetota</taxon>
        <taxon>Actinomycetes</taxon>
        <taxon>Micromonosporales</taxon>
        <taxon>Micromonosporaceae</taxon>
        <taxon>Actinocatenispora</taxon>
    </lineage>
</organism>
<keyword evidence="5" id="KW-0328">Glycosyltransferase</keyword>
<accession>A0A7R7I0S6</accession>
<dbReference type="SUPFAM" id="SSF53955">
    <property type="entry name" value="Lysozyme-like"/>
    <property type="match status" value="1"/>
</dbReference>
<feature type="region of interest" description="Disordered" evidence="14">
    <location>
        <begin position="1"/>
        <end position="44"/>
    </location>
</feature>
<feature type="compositionally biased region" description="Low complexity" evidence="14">
    <location>
        <begin position="8"/>
        <end position="26"/>
    </location>
</feature>
<dbReference type="PANTHER" id="PTHR32282">
    <property type="entry name" value="BINDING PROTEIN TRANSPEPTIDASE, PUTATIVE-RELATED"/>
    <property type="match status" value="1"/>
</dbReference>
<keyword evidence="7" id="KW-0378">Hydrolase</keyword>
<dbReference type="InterPro" id="IPR001460">
    <property type="entry name" value="PCN-bd_Tpept"/>
</dbReference>
<dbReference type="Gene3D" id="1.10.3810.10">
    <property type="entry name" value="Biosynthetic peptidoglycan transglycosylase-like"/>
    <property type="match status" value="1"/>
</dbReference>
<dbReference type="GO" id="GO:0008360">
    <property type="term" value="P:regulation of cell shape"/>
    <property type="evidence" value="ECO:0007669"/>
    <property type="project" value="UniProtKB-KW"/>
</dbReference>
<dbReference type="FunFam" id="1.10.3810.10:FF:000001">
    <property type="entry name" value="Penicillin-binding protein 1A"/>
    <property type="match status" value="1"/>
</dbReference>
<dbReference type="KEGG" id="atl:Athai_64190"/>
<evidence type="ECO:0000256" key="2">
    <source>
        <dbReference type="ARBA" id="ARBA00007739"/>
    </source>
</evidence>
<dbReference type="PANTHER" id="PTHR32282:SF34">
    <property type="entry name" value="PENICILLIN-BINDING PROTEIN 1A"/>
    <property type="match status" value="1"/>
</dbReference>
<evidence type="ECO:0000256" key="11">
    <source>
        <dbReference type="ARBA" id="ARBA00023316"/>
    </source>
</evidence>
<keyword evidence="9" id="KW-0573">Peptidoglycan synthesis</keyword>
<evidence type="ECO:0000256" key="1">
    <source>
        <dbReference type="ARBA" id="ARBA00007090"/>
    </source>
</evidence>
<evidence type="ECO:0000259" key="17">
    <source>
        <dbReference type="Pfam" id="PF00912"/>
    </source>
</evidence>
<dbReference type="InterPro" id="IPR050396">
    <property type="entry name" value="Glycosyltr_51/Transpeptidase"/>
</dbReference>
<feature type="compositionally biased region" description="Low complexity" evidence="14">
    <location>
        <begin position="792"/>
        <end position="804"/>
    </location>
</feature>
<comment type="similarity">
    <text evidence="1">In the C-terminal section; belongs to the transpeptidase family.</text>
</comment>
<keyword evidence="3" id="KW-0121">Carboxypeptidase</keyword>
<feature type="domain" description="Glycosyl transferase family 51" evidence="17">
    <location>
        <begin position="97"/>
        <end position="273"/>
    </location>
</feature>
<feature type="domain" description="Penicillin-binding protein transpeptidase" evidence="16">
    <location>
        <begin position="390"/>
        <end position="666"/>
    </location>
</feature>
<keyword evidence="10" id="KW-0511">Multifunctional enzyme</keyword>
<dbReference type="GO" id="GO:0071555">
    <property type="term" value="P:cell wall organization"/>
    <property type="evidence" value="ECO:0007669"/>
    <property type="project" value="UniProtKB-KW"/>
</dbReference>
<dbReference type="GO" id="GO:0009002">
    <property type="term" value="F:serine-type D-Ala-D-Ala carboxypeptidase activity"/>
    <property type="evidence" value="ECO:0007669"/>
    <property type="project" value="UniProtKB-EC"/>
</dbReference>
<dbReference type="InterPro" id="IPR023346">
    <property type="entry name" value="Lysozyme-like_dom_sf"/>
</dbReference>
<comment type="catalytic activity">
    <reaction evidence="13">
        <text>[GlcNAc-(1-&gt;4)-Mur2Ac(oyl-L-Ala-gamma-D-Glu-L-Lys-D-Ala-D-Ala)](n)-di-trans,octa-cis-undecaprenyl diphosphate + beta-D-GlcNAc-(1-&gt;4)-Mur2Ac(oyl-L-Ala-gamma-D-Glu-L-Lys-D-Ala-D-Ala)-di-trans,octa-cis-undecaprenyl diphosphate = [GlcNAc-(1-&gt;4)-Mur2Ac(oyl-L-Ala-gamma-D-Glu-L-Lys-D-Ala-D-Ala)](n+1)-di-trans,octa-cis-undecaprenyl diphosphate + di-trans,octa-cis-undecaprenyl diphosphate + H(+)</text>
        <dbReference type="Rhea" id="RHEA:23708"/>
        <dbReference type="Rhea" id="RHEA-COMP:9602"/>
        <dbReference type="Rhea" id="RHEA-COMP:9603"/>
        <dbReference type="ChEBI" id="CHEBI:15378"/>
        <dbReference type="ChEBI" id="CHEBI:58405"/>
        <dbReference type="ChEBI" id="CHEBI:60033"/>
        <dbReference type="ChEBI" id="CHEBI:78435"/>
        <dbReference type="EC" id="2.4.99.28"/>
    </reaction>
</comment>
<keyword evidence="15" id="KW-0472">Membrane</keyword>
<feature type="compositionally biased region" description="Low complexity" evidence="14">
    <location>
        <begin position="731"/>
        <end position="776"/>
    </location>
</feature>
<keyword evidence="19" id="KW-1185">Reference proteome</keyword>
<dbReference type="SUPFAM" id="SSF56601">
    <property type="entry name" value="beta-lactamase/transpeptidase-like"/>
    <property type="match status" value="1"/>
</dbReference>
<keyword evidence="15" id="KW-0812">Transmembrane</keyword>
<evidence type="ECO:0000256" key="7">
    <source>
        <dbReference type="ARBA" id="ARBA00022801"/>
    </source>
</evidence>
<keyword evidence="11" id="KW-0961">Cell wall biogenesis/degradation</keyword>
<comment type="catalytic activity">
    <reaction evidence="12">
        <text>Preferential cleavage: (Ac)2-L-Lys-D-Ala-|-D-Ala. Also transpeptidation of peptidyl-alanyl moieties that are N-acyl substituents of D-alanine.</text>
        <dbReference type="EC" id="3.4.16.4"/>
    </reaction>
</comment>
<protein>
    <submittedName>
        <fullName evidence="18">Penicillin-binding protein 1A</fullName>
    </submittedName>
</protein>
<dbReference type="GO" id="GO:0006508">
    <property type="term" value="P:proteolysis"/>
    <property type="evidence" value="ECO:0007669"/>
    <property type="project" value="UniProtKB-KW"/>
</dbReference>